<evidence type="ECO:0000256" key="2">
    <source>
        <dbReference type="ARBA" id="ARBA00007362"/>
    </source>
</evidence>
<dbReference type="InterPro" id="IPR037185">
    <property type="entry name" value="EmrE-like"/>
</dbReference>
<feature type="transmembrane region" description="Helical" evidence="6">
    <location>
        <begin position="103"/>
        <end position="121"/>
    </location>
</feature>
<name>A0ABV8GMC4_9ACTN</name>
<comment type="caution">
    <text evidence="8">The sequence shown here is derived from an EMBL/GenBank/DDBJ whole genome shotgun (WGS) entry which is preliminary data.</text>
</comment>
<evidence type="ECO:0000313" key="9">
    <source>
        <dbReference type="Proteomes" id="UP001595851"/>
    </source>
</evidence>
<feature type="transmembrane region" description="Helical" evidence="6">
    <location>
        <begin position="128"/>
        <end position="147"/>
    </location>
</feature>
<feature type="transmembrane region" description="Helical" evidence="6">
    <location>
        <begin position="159"/>
        <end position="179"/>
    </location>
</feature>
<feature type="domain" description="EamA" evidence="7">
    <location>
        <begin position="161"/>
        <end position="295"/>
    </location>
</feature>
<dbReference type="SUPFAM" id="SSF103481">
    <property type="entry name" value="Multidrug resistance efflux transporter EmrE"/>
    <property type="match status" value="2"/>
</dbReference>
<dbReference type="RefSeq" id="WP_379534914.1">
    <property type="nucleotide sequence ID" value="NZ_JBHSBI010000040.1"/>
</dbReference>
<feature type="transmembrane region" description="Helical" evidence="6">
    <location>
        <begin position="12"/>
        <end position="33"/>
    </location>
</feature>
<gene>
    <name evidence="8" type="ORF">ACFOY2_48325</name>
</gene>
<evidence type="ECO:0000256" key="5">
    <source>
        <dbReference type="ARBA" id="ARBA00023136"/>
    </source>
</evidence>
<feature type="transmembrane region" description="Helical" evidence="6">
    <location>
        <begin position="249"/>
        <end position="272"/>
    </location>
</feature>
<dbReference type="EMBL" id="JBHSBI010000040">
    <property type="protein sequence ID" value="MFC4015095.1"/>
    <property type="molecule type" value="Genomic_DNA"/>
</dbReference>
<evidence type="ECO:0000256" key="1">
    <source>
        <dbReference type="ARBA" id="ARBA00004141"/>
    </source>
</evidence>
<dbReference type="InterPro" id="IPR000620">
    <property type="entry name" value="EamA_dom"/>
</dbReference>
<proteinExistence type="inferred from homology"/>
<reference evidence="9" key="1">
    <citation type="journal article" date="2019" name="Int. J. Syst. Evol. Microbiol.">
        <title>The Global Catalogue of Microorganisms (GCM) 10K type strain sequencing project: providing services to taxonomists for standard genome sequencing and annotation.</title>
        <authorList>
            <consortium name="The Broad Institute Genomics Platform"/>
            <consortium name="The Broad Institute Genome Sequencing Center for Infectious Disease"/>
            <person name="Wu L."/>
            <person name="Ma J."/>
        </authorList>
    </citation>
    <scope>NUCLEOTIDE SEQUENCE [LARGE SCALE GENOMIC DNA]</scope>
    <source>
        <strain evidence="9">TBRC 1276</strain>
    </source>
</reference>
<dbReference type="InterPro" id="IPR050638">
    <property type="entry name" value="AA-Vitamin_Transporters"/>
</dbReference>
<feature type="transmembrane region" description="Helical" evidence="6">
    <location>
        <begin position="39"/>
        <end position="59"/>
    </location>
</feature>
<feature type="transmembrane region" description="Helical" evidence="6">
    <location>
        <begin position="223"/>
        <end position="242"/>
    </location>
</feature>
<organism evidence="8 9">
    <name type="scientific">Nonomuraea purpurea</name>
    <dbReference type="NCBI Taxonomy" id="1849276"/>
    <lineage>
        <taxon>Bacteria</taxon>
        <taxon>Bacillati</taxon>
        <taxon>Actinomycetota</taxon>
        <taxon>Actinomycetes</taxon>
        <taxon>Streptosporangiales</taxon>
        <taxon>Streptosporangiaceae</taxon>
        <taxon>Nonomuraea</taxon>
    </lineage>
</organism>
<dbReference type="Pfam" id="PF00892">
    <property type="entry name" value="EamA"/>
    <property type="match status" value="2"/>
</dbReference>
<feature type="transmembrane region" description="Helical" evidence="6">
    <location>
        <begin position="71"/>
        <end position="91"/>
    </location>
</feature>
<sequence length="309" mass="31804">MADSTARAGSIGAQFVALAIVWGASFLFIKVSLSGLSPAQVMVGRLALGGTFLAAVMLVTRRRWPRDARTWGALTAISVFLCVVPFLLYAWAGQYIPSGLSSIYNATTPIATLLVSLIVLPDERLTRARTAGLLIAAGGVIVVAAPWDAVSAAGDGPLLLAQLACLGACLCYGIAFVLSRRLLRANQYDSTTIAAGQIVLAAGIGLALAPFVGGFEPIEATPAVVGGMLALGVIGTGLAYIWNTRVIAAWGATAASTVTYVTPVVGVVLGILVLGETIHWNEPAGGVLVVLGILISQGRLARAARLQRA</sequence>
<feature type="transmembrane region" description="Helical" evidence="6">
    <location>
        <begin position="191"/>
        <end position="211"/>
    </location>
</feature>
<keyword evidence="3 6" id="KW-0812">Transmembrane</keyword>
<comment type="subcellular location">
    <subcellularLocation>
        <location evidence="1">Membrane</location>
        <topology evidence="1">Multi-pass membrane protein</topology>
    </subcellularLocation>
</comment>
<keyword evidence="5 6" id="KW-0472">Membrane</keyword>
<keyword evidence="9" id="KW-1185">Reference proteome</keyword>
<dbReference type="Proteomes" id="UP001595851">
    <property type="component" value="Unassembled WGS sequence"/>
</dbReference>
<keyword evidence="4 6" id="KW-1133">Transmembrane helix</keyword>
<feature type="domain" description="EamA" evidence="7">
    <location>
        <begin position="16"/>
        <end position="143"/>
    </location>
</feature>
<evidence type="ECO:0000313" key="8">
    <source>
        <dbReference type="EMBL" id="MFC4015095.1"/>
    </source>
</evidence>
<dbReference type="PANTHER" id="PTHR32322:SF9">
    <property type="entry name" value="AMINO-ACID METABOLITE EFFLUX PUMP-RELATED"/>
    <property type="match status" value="1"/>
</dbReference>
<feature type="transmembrane region" description="Helical" evidence="6">
    <location>
        <begin position="284"/>
        <end position="301"/>
    </location>
</feature>
<evidence type="ECO:0000256" key="4">
    <source>
        <dbReference type="ARBA" id="ARBA00022989"/>
    </source>
</evidence>
<comment type="similarity">
    <text evidence="2">Belongs to the EamA transporter family.</text>
</comment>
<accession>A0ABV8GMC4</accession>
<dbReference type="PANTHER" id="PTHR32322">
    <property type="entry name" value="INNER MEMBRANE TRANSPORTER"/>
    <property type="match status" value="1"/>
</dbReference>
<protein>
    <submittedName>
        <fullName evidence="8">DMT family transporter</fullName>
    </submittedName>
</protein>
<evidence type="ECO:0000259" key="7">
    <source>
        <dbReference type="Pfam" id="PF00892"/>
    </source>
</evidence>
<evidence type="ECO:0000256" key="3">
    <source>
        <dbReference type="ARBA" id="ARBA00022692"/>
    </source>
</evidence>
<evidence type="ECO:0000256" key="6">
    <source>
        <dbReference type="SAM" id="Phobius"/>
    </source>
</evidence>